<dbReference type="InterPro" id="IPR049142">
    <property type="entry name" value="MS_channel_1st"/>
</dbReference>
<evidence type="ECO:0000313" key="10">
    <source>
        <dbReference type="EMBL" id="KXB34564.1"/>
    </source>
</evidence>
<dbReference type="STRING" id="87541.AWM71_05990"/>
<dbReference type="GO" id="GO:0008381">
    <property type="term" value="F:mechanosensitive monoatomic ion channel activity"/>
    <property type="evidence" value="ECO:0007669"/>
    <property type="project" value="InterPro"/>
</dbReference>
<gene>
    <name evidence="10" type="ORF">HMPREF3187_01332</name>
</gene>
<keyword evidence="6 7" id="KW-0472">Membrane</keyword>
<evidence type="ECO:0000256" key="7">
    <source>
        <dbReference type="SAM" id="Phobius"/>
    </source>
</evidence>
<dbReference type="Pfam" id="PF21088">
    <property type="entry name" value="MS_channel_1st"/>
    <property type="match status" value="1"/>
</dbReference>
<evidence type="ECO:0000313" key="11">
    <source>
        <dbReference type="Proteomes" id="UP000070422"/>
    </source>
</evidence>
<sequence length="294" mass="33063">MQQVKQWFHNYLGTLNLEALFSSFLSKSFQVIFTIILLWLIRQIITRLASLYFHQAQRLTSHGSRQETLESLVKNLIQYIYYFLLIYSILAILGVPVATLLAGAGIASIAVGIGAQGLVTDMVNGMFILLERQIEVGDNVTLNNISGYVEKVGIKTTVIRGYDGTLNFIPNRNIGTVINLSRHPIRTQVDLSYFSDTDLDHFEQIIKAQLHAMSPDQTLTAKPVLMGIVRNSFGQLVYRIKFYCQSGRQDDIQAKYYKALSNALQKAGIHQPESQSAVKTIHFTPSSYSPKDLK</sequence>
<proteinExistence type="inferred from homology"/>
<dbReference type="Proteomes" id="UP000070422">
    <property type="component" value="Unassembled WGS sequence"/>
</dbReference>
<evidence type="ECO:0000256" key="4">
    <source>
        <dbReference type="ARBA" id="ARBA00022692"/>
    </source>
</evidence>
<dbReference type="SUPFAM" id="SSF82861">
    <property type="entry name" value="Mechanosensitive channel protein MscS (YggB), transmembrane region"/>
    <property type="match status" value="1"/>
</dbReference>
<dbReference type="InterPro" id="IPR023408">
    <property type="entry name" value="MscS_beta-dom_sf"/>
</dbReference>
<dbReference type="Gene3D" id="1.10.287.1260">
    <property type="match status" value="1"/>
</dbReference>
<protein>
    <submittedName>
        <fullName evidence="10">Transporter, small conductance mechanosensitive ion channel MscS family protein</fullName>
    </submittedName>
</protein>
<feature type="transmembrane region" description="Helical" evidence="7">
    <location>
        <begin position="79"/>
        <end position="98"/>
    </location>
</feature>
<accession>A0A0X8F8R8</accession>
<dbReference type="InterPro" id="IPR011014">
    <property type="entry name" value="MscS_channel_TM-2"/>
</dbReference>
<feature type="domain" description="Mechanosensitive ion channel transmembrane helices 2/3" evidence="9">
    <location>
        <begin position="75"/>
        <end position="116"/>
    </location>
</feature>
<evidence type="ECO:0000256" key="2">
    <source>
        <dbReference type="ARBA" id="ARBA00008017"/>
    </source>
</evidence>
<dbReference type="InterPro" id="IPR010920">
    <property type="entry name" value="LSM_dom_sf"/>
</dbReference>
<keyword evidence="4 7" id="KW-0812">Transmembrane</keyword>
<dbReference type="InterPro" id="IPR006685">
    <property type="entry name" value="MscS_channel_2nd"/>
</dbReference>
<reference evidence="10 11" key="1">
    <citation type="submission" date="2016-01" db="EMBL/GenBank/DDBJ databases">
        <authorList>
            <person name="Oliw E.H."/>
        </authorList>
    </citation>
    <scope>NUCLEOTIDE SEQUENCE [LARGE SCALE GENOMIC DNA]</scope>
    <source>
        <strain evidence="10 11">KA00635</strain>
    </source>
</reference>
<evidence type="ECO:0000259" key="9">
    <source>
        <dbReference type="Pfam" id="PF21088"/>
    </source>
</evidence>
<evidence type="ECO:0000259" key="8">
    <source>
        <dbReference type="Pfam" id="PF00924"/>
    </source>
</evidence>
<keyword evidence="3" id="KW-1003">Cell membrane</keyword>
<dbReference type="OrthoDB" id="9809206at2"/>
<evidence type="ECO:0000256" key="1">
    <source>
        <dbReference type="ARBA" id="ARBA00004651"/>
    </source>
</evidence>
<feature type="domain" description="Mechanosensitive ion channel MscS" evidence="8">
    <location>
        <begin position="118"/>
        <end position="182"/>
    </location>
</feature>
<keyword evidence="5 7" id="KW-1133">Transmembrane helix</keyword>
<comment type="caution">
    <text evidence="10">The sequence shown here is derived from an EMBL/GenBank/DDBJ whole genome shotgun (WGS) entry which is preliminary data.</text>
</comment>
<comment type="subcellular location">
    <subcellularLocation>
        <location evidence="1">Cell membrane</location>
        <topology evidence="1">Multi-pass membrane protein</topology>
    </subcellularLocation>
</comment>
<feature type="transmembrane region" description="Helical" evidence="7">
    <location>
        <begin position="20"/>
        <end position="41"/>
    </location>
</feature>
<evidence type="ECO:0000256" key="5">
    <source>
        <dbReference type="ARBA" id="ARBA00022989"/>
    </source>
</evidence>
<evidence type="ECO:0000256" key="6">
    <source>
        <dbReference type="ARBA" id="ARBA00023136"/>
    </source>
</evidence>
<organism evidence="10 11">
    <name type="scientific">Aerococcus christensenii</name>
    <dbReference type="NCBI Taxonomy" id="87541"/>
    <lineage>
        <taxon>Bacteria</taxon>
        <taxon>Bacillati</taxon>
        <taxon>Bacillota</taxon>
        <taxon>Bacilli</taxon>
        <taxon>Lactobacillales</taxon>
        <taxon>Aerococcaceae</taxon>
        <taxon>Aerococcus</taxon>
    </lineage>
</organism>
<dbReference type="PANTHER" id="PTHR30460:SF0">
    <property type="entry name" value="MODERATE CONDUCTANCE MECHANOSENSITIVE CHANNEL YBIO"/>
    <property type="match status" value="1"/>
</dbReference>
<dbReference type="GO" id="GO:0005886">
    <property type="term" value="C:plasma membrane"/>
    <property type="evidence" value="ECO:0007669"/>
    <property type="project" value="UniProtKB-SubCell"/>
</dbReference>
<name>A0A0X8F8R8_9LACT</name>
<dbReference type="Gene3D" id="3.30.70.100">
    <property type="match status" value="1"/>
</dbReference>
<dbReference type="RefSeq" id="WP_060777101.1">
    <property type="nucleotide sequence ID" value="NZ_CP014159.1"/>
</dbReference>
<dbReference type="KEGG" id="acg:AWM71_05990"/>
<dbReference type="PANTHER" id="PTHR30460">
    <property type="entry name" value="MODERATE CONDUCTANCE MECHANOSENSITIVE CHANNEL YBIO"/>
    <property type="match status" value="1"/>
</dbReference>
<comment type="similarity">
    <text evidence="2">Belongs to the MscS (TC 1.A.23) family.</text>
</comment>
<dbReference type="Gene3D" id="2.30.30.60">
    <property type="match status" value="1"/>
</dbReference>
<dbReference type="AlphaFoldDB" id="A0A0X8F8R8"/>
<dbReference type="InterPro" id="IPR045276">
    <property type="entry name" value="YbiO_bact"/>
</dbReference>
<evidence type="ECO:0000256" key="3">
    <source>
        <dbReference type="ARBA" id="ARBA00022475"/>
    </source>
</evidence>
<dbReference type="SUPFAM" id="SSF50182">
    <property type="entry name" value="Sm-like ribonucleoproteins"/>
    <property type="match status" value="1"/>
</dbReference>
<dbReference type="PATRIC" id="fig|87541.4.peg.1316"/>
<dbReference type="Pfam" id="PF00924">
    <property type="entry name" value="MS_channel_2nd"/>
    <property type="match status" value="1"/>
</dbReference>
<dbReference type="EMBL" id="LSCQ01000074">
    <property type="protein sequence ID" value="KXB34564.1"/>
    <property type="molecule type" value="Genomic_DNA"/>
</dbReference>